<evidence type="ECO:0000256" key="2">
    <source>
        <dbReference type="ARBA" id="ARBA00022670"/>
    </source>
</evidence>
<feature type="domain" description="Ubiquitin-like protease family profile" evidence="6">
    <location>
        <begin position="84"/>
        <end position="198"/>
    </location>
</feature>
<evidence type="ECO:0000256" key="5">
    <source>
        <dbReference type="SAM" id="MobiDB-lite"/>
    </source>
</evidence>
<dbReference type="PANTHER" id="PTHR12606">
    <property type="entry name" value="SENTRIN/SUMO-SPECIFIC PROTEASE"/>
    <property type="match status" value="1"/>
</dbReference>
<dbReference type="SUPFAM" id="SSF54001">
    <property type="entry name" value="Cysteine proteinases"/>
    <property type="match status" value="1"/>
</dbReference>
<evidence type="ECO:0000313" key="8">
    <source>
        <dbReference type="Proteomes" id="UP001159405"/>
    </source>
</evidence>
<feature type="region of interest" description="Disordered" evidence="5">
    <location>
        <begin position="16"/>
        <end position="63"/>
    </location>
</feature>
<name>A0ABN8Q6W7_9CNID</name>
<keyword evidence="4" id="KW-0788">Thiol protease</keyword>
<organism evidence="7 8">
    <name type="scientific">Porites lobata</name>
    <dbReference type="NCBI Taxonomy" id="104759"/>
    <lineage>
        <taxon>Eukaryota</taxon>
        <taxon>Metazoa</taxon>
        <taxon>Cnidaria</taxon>
        <taxon>Anthozoa</taxon>
        <taxon>Hexacorallia</taxon>
        <taxon>Scleractinia</taxon>
        <taxon>Fungiina</taxon>
        <taxon>Poritidae</taxon>
        <taxon>Porites</taxon>
    </lineage>
</organism>
<protein>
    <recommendedName>
        <fullName evidence="6">Ubiquitin-like protease family profile domain-containing protein</fullName>
    </recommendedName>
</protein>
<dbReference type="InterPro" id="IPR038765">
    <property type="entry name" value="Papain-like_cys_pep_sf"/>
</dbReference>
<comment type="similarity">
    <text evidence="1">Belongs to the peptidase C48 family.</text>
</comment>
<gene>
    <name evidence="7" type="ORF">PLOB_00001403</name>
</gene>
<keyword evidence="8" id="KW-1185">Reference proteome</keyword>
<accession>A0ABN8Q6W7</accession>
<evidence type="ECO:0000256" key="1">
    <source>
        <dbReference type="ARBA" id="ARBA00005234"/>
    </source>
</evidence>
<sequence>MVKKWFSVNDVTSLTLDEEANRQKKAVKETSEKRTKHNKNKSKDTSTNTDASKTTSKNDDDSTLSFELIEEGDNQKNETFKSEGSQLDKSVNEIVENRKLSGDTIGLYFDYLKQKGLPPQVSLANTYFYPSLTRKPSTYRKHIGDKPLEDFEYLMVPVNLPSEDHWLLVVISVIAMCIHFYDSYEQTQEKTLRTIFDT</sequence>
<comment type="caution">
    <text evidence="7">The sequence shown here is derived from an EMBL/GenBank/DDBJ whole genome shotgun (WGS) entry which is preliminary data.</text>
</comment>
<keyword evidence="3" id="KW-0378">Hydrolase</keyword>
<dbReference type="EMBL" id="CALNXK010000102">
    <property type="protein sequence ID" value="CAH3155795.1"/>
    <property type="molecule type" value="Genomic_DNA"/>
</dbReference>
<evidence type="ECO:0000256" key="3">
    <source>
        <dbReference type="ARBA" id="ARBA00022801"/>
    </source>
</evidence>
<dbReference type="PANTHER" id="PTHR12606:SF141">
    <property type="entry name" value="GH15225P-RELATED"/>
    <property type="match status" value="1"/>
</dbReference>
<feature type="non-terminal residue" evidence="7">
    <location>
        <position position="198"/>
    </location>
</feature>
<evidence type="ECO:0000259" key="6">
    <source>
        <dbReference type="PROSITE" id="PS50600"/>
    </source>
</evidence>
<proteinExistence type="inferred from homology"/>
<keyword evidence="2" id="KW-0645">Protease</keyword>
<evidence type="ECO:0000256" key="4">
    <source>
        <dbReference type="ARBA" id="ARBA00022807"/>
    </source>
</evidence>
<dbReference type="Pfam" id="PF02902">
    <property type="entry name" value="Peptidase_C48"/>
    <property type="match status" value="1"/>
</dbReference>
<dbReference type="Gene3D" id="3.40.395.10">
    <property type="entry name" value="Adenoviral Proteinase, Chain A"/>
    <property type="match status" value="1"/>
</dbReference>
<dbReference type="InterPro" id="IPR003653">
    <property type="entry name" value="Peptidase_C48_C"/>
</dbReference>
<feature type="compositionally biased region" description="Polar residues" evidence="5">
    <location>
        <begin position="45"/>
        <end position="55"/>
    </location>
</feature>
<dbReference type="Proteomes" id="UP001159405">
    <property type="component" value="Unassembled WGS sequence"/>
</dbReference>
<evidence type="ECO:0000313" key="7">
    <source>
        <dbReference type="EMBL" id="CAH3155795.1"/>
    </source>
</evidence>
<feature type="compositionally biased region" description="Basic and acidic residues" evidence="5">
    <location>
        <begin position="19"/>
        <end position="33"/>
    </location>
</feature>
<dbReference type="PROSITE" id="PS50600">
    <property type="entry name" value="ULP_PROTEASE"/>
    <property type="match status" value="1"/>
</dbReference>
<reference evidence="7 8" key="1">
    <citation type="submission" date="2022-05" db="EMBL/GenBank/DDBJ databases">
        <authorList>
            <consortium name="Genoscope - CEA"/>
            <person name="William W."/>
        </authorList>
    </citation>
    <scope>NUCLEOTIDE SEQUENCE [LARGE SCALE GENOMIC DNA]</scope>
</reference>